<protein>
    <submittedName>
        <fullName evidence="3">Uncharacterized protein</fullName>
    </submittedName>
</protein>
<feature type="compositionally biased region" description="Basic and acidic residues" evidence="2">
    <location>
        <begin position="339"/>
        <end position="349"/>
    </location>
</feature>
<feature type="coiled-coil region" evidence="1">
    <location>
        <begin position="129"/>
        <end position="236"/>
    </location>
</feature>
<accession>A0A812XTE8</accession>
<keyword evidence="1" id="KW-0175">Coiled coil</keyword>
<gene>
    <name evidence="3" type="ORF">SPIL2461_LOCUS21540</name>
</gene>
<organism evidence="3 4">
    <name type="scientific">Symbiodinium pilosum</name>
    <name type="common">Dinoflagellate</name>
    <dbReference type="NCBI Taxonomy" id="2952"/>
    <lineage>
        <taxon>Eukaryota</taxon>
        <taxon>Sar</taxon>
        <taxon>Alveolata</taxon>
        <taxon>Dinophyceae</taxon>
        <taxon>Suessiales</taxon>
        <taxon>Symbiodiniaceae</taxon>
        <taxon>Symbiodinium</taxon>
    </lineage>
</organism>
<evidence type="ECO:0000256" key="2">
    <source>
        <dbReference type="SAM" id="MobiDB-lite"/>
    </source>
</evidence>
<keyword evidence="4" id="KW-1185">Reference proteome</keyword>
<proteinExistence type="predicted"/>
<dbReference type="OrthoDB" id="419648at2759"/>
<feature type="region of interest" description="Disordered" evidence="2">
    <location>
        <begin position="321"/>
        <end position="349"/>
    </location>
</feature>
<feature type="coiled-coil region" evidence="1">
    <location>
        <begin position="378"/>
        <end position="405"/>
    </location>
</feature>
<evidence type="ECO:0000313" key="3">
    <source>
        <dbReference type="EMBL" id="CAE7746136.1"/>
    </source>
</evidence>
<sequence>MASAPWMLDSQCRSRLAAGARNTEPASAQLLEQSHRLSQQMVTLEAENVELQDSKRSLEATNKTQNQRIQQLELECQKLRDSAIFIQQEKETAILQAREAVQSKQGEIMLARKAAEDAARDKEVVASNSRRLNGIAEKLQTERSQLQRRVVSLEASIKAMDMELQTRAAAEGKSVNNCKDLEQKLATLQMQHTRLADLAGLHHLEMAQLTQTREELQTCRQRCGELEEELKESRQNGAWLRQRIAAMDATCSQLRAQAQHWRHAEQAAAAKGPRLEEAVQREIALGKSMRERVAELEEQVTKSQRAQLALEAERESLRSQLAAAQSEAKQNAEAASRLAGEKSQAEHLAKMHHAHKLEAEHRRALLENDHFPKLLARQQAATSDVSELRGRISQLEAENSLLKGQLSGSEVIVAGLRAELANLNERCEPRAALESRAMIMFFVSEG</sequence>
<dbReference type="Proteomes" id="UP000649617">
    <property type="component" value="Unassembled WGS sequence"/>
</dbReference>
<evidence type="ECO:0000313" key="4">
    <source>
        <dbReference type="Proteomes" id="UP000649617"/>
    </source>
</evidence>
<comment type="caution">
    <text evidence="3">The sequence shown here is derived from an EMBL/GenBank/DDBJ whole genome shotgun (WGS) entry which is preliminary data.</text>
</comment>
<dbReference type="AlphaFoldDB" id="A0A812XTE8"/>
<feature type="coiled-coil region" evidence="1">
    <location>
        <begin position="27"/>
        <end position="89"/>
    </location>
</feature>
<name>A0A812XTE8_SYMPI</name>
<reference evidence="3" key="1">
    <citation type="submission" date="2021-02" db="EMBL/GenBank/DDBJ databases">
        <authorList>
            <person name="Dougan E. K."/>
            <person name="Rhodes N."/>
            <person name="Thang M."/>
            <person name="Chan C."/>
        </authorList>
    </citation>
    <scope>NUCLEOTIDE SEQUENCE</scope>
</reference>
<dbReference type="EMBL" id="CAJNIZ010046356">
    <property type="protein sequence ID" value="CAE7746136.1"/>
    <property type="molecule type" value="Genomic_DNA"/>
</dbReference>
<evidence type="ECO:0000256" key="1">
    <source>
        <dbReference type="SAM" id="Coils"/>
    </source>
</evidence>